<dbReference type="EMBL" id="CM000833">
    <property type="protein sequence ID" value="EET04202.1"/>
    <property type="molecule type" value="Genomic_DNA"/>
</dbReference>
<gene>
    <name evidence="2" type="ORF">BURPS1710A_A0777</name>
</gene>
<sequence length="142" mass="15182">MMNAQQQAYLDSLNAQAQSLQQQIQQFRLFAQTNEPPVPAAPIISTPATPTNLAQLVDQAVNARLGTIGSGVPAAGSDASVAPIPPKMNSSQFGQLLAKHLSPEEMMFLMTHLDSIEGFVRSDDGAALLKLFAGEFRRYVGA</sequence>
<feature type="coiled-coil region" evidence="1">
    <location>
        <begin position="3"/>
        <end position="30"/>
    </location>
</feature>
<name>A0A0E1W3F7_BURPE</name>
<proteinExistence type="predicted"/>
<accession>A0A0E1W3F7</accession>
<dbReference type="HOGENOM" id="CLU_1812142_0_0_4"/>
<dbReference type="Proteomes" id="UP000001812">
    <property type="component" value="Chromosome II"/>
</dbReference>
<dbReference type="RefSeq" id="WP_004528452.1">
    <property type="nucleotide sequence ID" value="NZ_CM000833.1"/>
</dbReference>
<organism evidence="2">
    <name type="scientific">Burkholderia pseudomallei 1710a</name>
    <dbReference type="NCBI Taxonomy" id="320371"/>
    <lineage>
        <taxon>Bacteria</taxon>
        <taxon>Pseudomonadati</taxon>
        <taxon>Pseudomonadota</taxon>
        <taxon>Betaproteobacteria</taxon>
        <taxon>Burkholderiales</taxon>
        <taxon>Burkholderiaceae</taxon>
        <taxon>Burkholderia</taxon>
        <taxon>pseudomallei group</taxon>
    </lineage>
</organism>
<reference evidence="2" key="1">
    <citation type="submission" date="2009-05" db="EMBL/GenBank/DDBJ databases">
        <authorList>
            <person name="Harkins D.M."/>
            <person name="DeShazer D."/>
            <person name="Woods D.E."/>
            <person name="Brinkac L.M."/>
            <person name="Brown K.A."/>
            <person name="Hung G.C."/>
            <person name="Tuanyok A."/>
            <person name="Zhang B."/>
            <person name="Nierman W.C."/>
        </authorList>
    </citation>
    <scope>NUCLEOTIDE SEQUENCE [LARGE SCALE GENOMIC DNA]</scope>
    <source>
        <strain evidence="2">1710a</strain>
    </source>
</reference>
<keyword evidence="1" id="KW-0175">Coiled coil</keyword>
<evidence type="ECO:0000313" key="2">
    <source>
        <dbReference type="EMBL" id="EET04202.1"/>
    </source>
</evidence>
<evidence type="ECO:0000256" key="1">
    <source>
        <dbReference type="SAM" id="Coils"/>
    </source>
</evidence>
<protein>
    <submittedName>
        <fullName evidence="2">Uncharacterized protein</fullName>
    </submittedName>
</protein>
<dbReference type="AlphaFoldDB" id="A0A0E1W3F7"/>